<evidence type="ECO:0000313" key="3">
    <source>
        <dbReference type="EMBL" id="TFL07387.1"/>
    </source>
</evidence>
<organism evidence="3 4">
    <name type="scientific">Pterulicium gracile</name>
    <dbReference type="NCBI Taxonomy" id="1884261"/>
    <lineage>
        <taxon>Eukaryota</taxon>
        <taxon>Fungi</taxon>
        <taxon>Dikarya</taxon>
        <taxon>Basidiomycota</taxon>
        <taxon>Agaricomycotina</taxon>
        <taxon>Agaricomycetes</taxon>
        <taxon>Agaricomycetidae</taxon>
        <taxon>Agaricales</taxon>
        <taxon>Pleurotineae</taxon>
        <taxon>Pterulaceae</taxon>
        <taxon>Pterulicium</taxon>
    </lineage>
</organism>
<feature type="transmembrane region" description="Helical" evidence="2">
    <location>
        <begin position="241"/>
        <end position="258"/>
    </location>
</feature>
<protein>
    <submittedName>
        <fullName evidence="3">Uncharacterized protein</fullName>
    </submittedName>
</protein>
<dbReference type="PANTHER" id="PTHR34391">
    <property type="entry name" value="UPF0658 GOLGI APPARATUS MEMBRANE PROTEIN C1952.10C-RELATED"/>
    <property type="match status" value="1"/>
</dbReference>
<dbReference type="AlphaFoldDB" id="A0A5C3R1C4"/>
<sequence>MPDGSFLASNSQKAFIGTITIQAIAVLVMVGITFQQVSNHVVFTDRYKTLSCYLALFALAELFELGMAFDALRMRNIIQLIGILVFHLGLVVFSGLQILQTHTALVTFIDCDGDTSYVRCGGQGTLWRSIQPYLIAVPIITGTAWLIIMFWIKKLYQEFGWAIFRVVGADRSMKNMFQWYQIMVCLLKFDFFCFAGVTMQLLILVLPDSSAEYALTIIAIPVVLLLLIGCGLALQREIKWLMLFSLVLMPAAMSYFLYKLIRFFDRSSRDRYETVVATLTIFTVTAFLLLFATFAVGLRCLSDFNRGLRPSKTGRSSTAPTKPSLSTNQSNMSQRHSSYNAGHTLSPRISI</sequence>
<reference evidence="3 4" key="1">
    <citation type="journal article" date="2019" name="Nat. Ecol. Evol.">
        <title>Megaphylogeny resolves global patterns of mushroom evolution.</title>
        <authorList>
            <person name="Varga T."/>
            <person name="Krizsan K."/>
            <person name="Foldi C."/>
            <person name="Dima B."/>
            <person name="Sanchez-Garcia M."/>
            <person name="Sanchez-Ramirez S."/>
            <person name="Szollosi G.J."/>
            <person name="Szarkandi J.G."/>
            <person name="Papp V."/>
            <person name="Albert L."/>
            <person name="Andreopoulos W."/>
            <person name="Angelini C."/>
            <person name="Antonin V."/>
            <person name="Barry K.W."/>
            <person name="Bougher N.L."/>
            <person name="Buchanan P."/>
            <person name="Buyck B."/>
            <person name="Bense V."/>
            <person name="Catcheside P."/>
            <person name="Chovatia M."/>
            <person name="Cooper J."/>
            <person name="Damon W."/>
            <person name="Desjardin D."/>
            <person name="Finy P."/>
            <person name="Geml J."/>
            <person name="Haridas S."/>
            <person name="Hughes K."/>
            <person name="Justo A."/>
            <person name="Karasinski D."/>
            <person name="Kautmanova I."/>
            <person name="Kiss B."/>
            <person name="Kocsube S."/>
            <person name="Kotiranta H."/>
            <person name="LaButti K.M."/>
            <person name="Lechner B.E."/>
            <person name="Liimatainen K."/>
            <person name="Lipzen A."/>
            <person name="Lukacs Z."/>
            <person name="Mihaltcheva S."/>
            <person name="Morgado L.N."/>
            <person name="Niskanen T."/>
            <person name="Noordeloos M.E."/>
            <person name="Ohm R.A."/>
            <person name="Ortiz-Santana B."/>
            <person name="Ovrebo C."/>
            <person name="Racz N."/>
            <person name="Riley R."/>
            <person name="Savchenko A."/>
            <person name="Shiryaev A."/>
            <person name="Soop K."/>
            <person name="Spirin V."/>
            <person name="Szebenyi C."/>
            <person name="Tomsovsky M."/>
            <person name="Tulloss R.E."/>
            <person name="Uehling J."/>
            <person name="Grigoriev I.V."/>
            <person name="Vagvolgyi C."/>
            <person name="Papp T."/>
            <person name="Martin F.M."/>
            <person name="Miettinen O."/>
            <person name="Hibbett D.S."/>
            <person name="Nagy L.G."/>
        </authorList>
    </citation>
    <scope>NUCLEOTIDE SEQUENCE [LARGE SCALE GENOMIC DNA]</scope>
    <source>
        <strain evidence="3 4">CBS 309.79</strain>
    </source>
</reference>
<feature type="transmembrane region" description="Helical" evidence="2">
    <location>
        <begin position="213"/>
        <end position="234"/>
    </location>
</feature>
<keyword evidence="2" id="KW-1133">Transmembrane helix</keyword>
<feature type="transmembrane region" description="Helical" evidence="2">
    <location>
        <begin position="14"/>
        <end position="35"/>
    </location>
</feature>
<dbReference type="PANTHER" id="PTHR34391:SF1">
    <property type="entry name" value="UPF0658 GOLGI APPARATUS MEMBRANE PROTEIN C1952.10C-RELATED"/>
    <property type="match status" value="1"/>
</dbReference>
<proteinExistence type="predicted"/>
<dbReference type="Proteomes" id="UP000305067">
    <property type="component" value="Unassembled WGS sequence"/>
</dbReference>
<feature type="transmembrane region" description="Helical" evidence="2">
    <location>
        <begin position="278"/>
        <end position="301"/>
    </location>
</feature>
<feature type="region of interest" description="Disordered" evidence="1">
    <location>
        <begin position="310"/>
        <end position="351"/>
    </location>
</feature>
<keyword evidence="2" id="KW-0812">Transmembrane</keyword>
<name>A0A5C3R1C4_9AGAR</name>
<feature type="compositionally biased region" description="Polar residues" evidence="1">
    <location>
        <begin position="313"/>
        <end position="351"/>
    </location>
</feature>
<feature type="transmembrane region" description="Helical" evidence="2">
    <location>
        <begin position="77"/>
        <end position="99"/>
    </location>
</feature>
<dbReference type="GO" id="GO:0005794">
    <property type="term" value="C:Golgi apparatus"/>
    <property type="evidence" value="ECO:0007669"/>
    <property type="project" value="TreeGrafter"/>
</dbReference>
<evidence type="ECO:0000256" key="2">
    <source>
        <dbReference type="SAM" id="Phobius"/>
    </source>
</evidence>
<evidence type="ECO:0000256" key="1">
    <source>
        <dbReference type="SAM" id="MobiDB-lite"/>
    </source>
</evidence>
<feature type="non-terminal residue" evidence="3">
    <location>
        <position position="351"/>
    </location>
</feature>
<feature type="transmembrane region" description="Helical" evidence="2">
    <location>
        <begin position="179"/>
        <end position="207"/>
    </location>
</feature>
<dbReference type="OrthoDB" id="2448307at2759"/>
<feature type="transmembrane region" description="Helical" evidence="2">
    <location>
        <begin position="133"/>
        <end position="152"/>
    </location>
</feature>
<keyword evidence="2" id="KW-0472">Membrane</keyword>
<gene>
    <name evidence="3" type="ORF">BDV98DRAFT_557781</name>
</gene>
<evidence type="ECO:0000313" key="4">
    <source>
        <dbReference type="Proteomes" id="UP000305067"/>
    </source>
</evidence>
<dbReference type="EMBL" id="ML178814">
    <property type="protein sequence ID" value="TFL07387.1"/>
    <property type="molecule type" value="Genomic_DNA"/>
</dbReference>
<accession>A0A5C3R1C4</accession>
<keyword evidence="4" id="KW-1185">Reference proteome</keyword>
<dbReference type="InterPro" id="IPR040410">
    <property type="entry name" value="UPF0658_Golgi"/>
</dbReference>